<dbReference type="Proteomes" id="UP000050277">
    <property type="component" value="Unassembled WGS sequence"/>
</dbReference>
<organism evidence="3 4">
    <name type="scientific">Herpetosiphon geysericola</name>
    <dbReference type="NCBI Taxonomy" id="70996"/>
    <lineage>
        <taxon>Bacteria</taxon>
        <taxon>Bacillati</taxon>
        <taxon>Chloroflexota</taxon>
        <taxon>Chloroflexia</taxon>
        <taxon>Herpetosiphonales</taxon>
        <taxon>Herpetosiphonaceae</taxon>
        <taxon>Herpetosiphon</taxon>
    </lineage>
</organism>
<dbReference type="OrthoDB" id="135775at2"/>
<accession>A0A0P6YIG8</accession>
<protein>
    <recommendedName>
        <fullName evidence="2">Peptidoglycan recognition protein family domain-containing protein</fullName>
    </recommendedName>
</protein>
<dbReference type="InterPro" id="IPR043777">
    <property type="entry name" value="DUF5719"/>
</dbReference>
<name>A0A0P6YIG8_9CHLR</name>
<dbReference type="AlphaFoldDB" id="A0A0P6YIG8"/>
<feature type="domain" description="Peptidoglycan recognition protein family" evidence="2">
    <location>
        <begin position="200"/>
        <end position="325"/>
    </location>
</feature>
<dbReference type="Gene3D" id="2.60.290.11">
    <property type="entry name" value="TM1070-like"/>
    <property type="match status" value="2"/>
</dbReference>
<dbReference type="SMART" id="SM00701">
    <property type="entry name" value="PGRP"/>
    <property type="match status" value="1"/>
</dbReference>
<evidence type="ECO:0000256" key="1">
    <source>
        <dbReference type="SAM" id="SignalP"/>
    </source>
</evidence>
<feature type="chain" id="PRO_5006133639" description="Peptidoglycan recognition protein family domain-containing protein" evidence="1">
    <location>
        <begin position="26"/>
        <end position="745"/>
    </location>
</feature>
<dbReference type="Pfam" id="PF18986">
    <property type="entry name" value="DUF5719"/>
    <property type="match status" value="1"/>
</dbReference>
<keyword evidence="1" id="KW-0732">Signal</keyword>
<dbReference type="EMBL" id="LGKP01000012">
    <property type="protein sequence ID" value="KPL90332.1"/>
    <property type="molecule type" value="Genomic_DNA"/>
</dbReference>
<dbReference type="InterPro" id="IPR036505">
    <property type="entry name" value="Amidase/PGRP_sf"/>
</dbReference>
<dbReference type="InterPro" id="IPR036698">
    <property type="entry name" value="TM1070-like_sf"/>
</dbReference>
<gene>
    <name evidence="3" type="ORF">SE18_06880</name>
</gene>
<dbReference type="SUPFAM" id="SSF55846">
    <property type="entry name" value="N-acetylmuramoyl-L-alanine amidase-like"/>
    <property type="match status" value="1"/>
</dbReference>
<keyword evidence="4" id="KW-1185">Reference proteome</keyword>
<evidence type="ECO:0000313" key="4">
    <source>
        <dbReference type="Proteomes" id="UP000050277"/>
    </source>
</evidence>
<sequence length="745" mass="80533">MRRKFFMAAVGLSLVLSGVAWQANAQTSPASKVQTATFAQTSVADWQAGTLEGLLVTNNSDGELRLDQTATQGTFTSVAHEVPFVWNAVSAHWNFDLPVGTSLSLKLRTSANGTEWREWQTLNVAQILAEGEQLLGPIGVEAGSRWLQYQVDFASSNQPAAPSLQAIAWRFIDTSNGPSLTDQLNRAPAAFGGTTFTRPPQVISRTSWGALPGIPNLLPSRPRRIELVSLPLNNQADPPTMLRALQAAAQAEGAADLPYQFVVDQAGNVYAGRNGFPASNGTIRLALLGELTDAARTGLGQIIAWISEAYRLPQTLTVLGGLDVEQAESIRRTADQLTVRKRLTFVESNTRDYNERIMLFNPSNQIARTIVTFLPGQTNAVRREYEIQPGQRVNIIANEIFSDTFNLPIEVSSNQAIVGDRTMLFANDALGESGISRWSRTWYFAEGDGTNDRTSLLSLYNPQPSEVVANLLIMPTDGITTTRQVLLPPFTRTQVDLSNNYPKAFGLRVAATAPIAAERTVLVGPTKGGGFLTKGAIAPSNTWYFAEGATLDPFVTTLALLNPNPVSAAITTTFMTEEGSTFTRRYQVPALARLDVDMREIVPSPQGVGTMLTSSQPIVAERTSYFNSGNSATNSMGAAEPDYVWHFAEGRTADPATEFLLVLNPNQRPAQVTVTLGKEDGTTQVVEYTIPRTGRISVLLDTIDPNLQSHTITVASNLPVVAERTILIDNTSGGGGHSALGTPER</sequence>
<dbReference type="InterPro" id="IPR006619">
    <property type="entry name" value="PGRP_domain_met/bac"/>
</dbReference>
<evidence type="ECO:0000259" key="2">
    <source>
        <dbReference type="SMART" id="SM00701"/>
    </source>
</evidence>
<dbReference type="GO" id="GO:0008745">
    <property type="term" value="F:N-acetylmuramoyl-L-alanine amidase activity"/>
    <property type="evidence" value="ECO:0007669"/>
    <property type="project" value="InterPro"/>
</dbReference>
<proteinExistence type="predicted"/>
<reference evidence="3 4" key="1">
    <citation type="submission" date="2015-07" db="EMBL/GenBank/DDBJ databases">
        <title>Whole genome sequence of Herpetosiphon geysericola DSM 7119.</title>
        <authorList>
            <person name="Hemp J."/>
            <person name="Ward L.M."/>
            <person name="Pace L.A."/>
            <person name="Fischer W.W."/>
        </authorList>
    </citation>
    <scope>NUCLEOTIDE SEQUENCE [LARGE SCALE GENOMIC DNA]</scope>
    <source>
        <strain evidence="3 4">DSM 7119</strain>
    </source>
</reference>
<feature type="signal peptide" evidence="1">
    <location>
        <begin position="1"/>
        <end position="25"/>
    </location>
</feature>
<dbReference type="STRING" id="70996.SE18_06880"/>
<evidence type="ECO:0000313" key="3">
    <source>
        <dbReference type="EMBL" id="KPL90332.1"/>
    </source>
</evidence>
<dbReference type="RefSeq" id="WP_054533693.1">
    <property type="nucleotide sequence ID" value="NZ_LGKP01000012.1"/>
</dbReference>
<dbReference type="Gene3D" id="3.40.80.10">
    <property type="entry name" value="Peptidoglycan recognition protein-like"/>
    <property type="match status" value="1"/>
</dbReference>
<comment type="caution">
    <text evidence="3">The sequence shown here is derived from an EMBL/GenBank/DDBJ whole genome shotgun (WGS) entry which is preliminary data.</text>
</comment>
<dbReference type="GO" id="GO:0008270">
    <property type="term" value="F:zinc ion binding"/>
    <property type="evidence" value="ECO:0007669"/>
    <property type="project" value="InterPro"/>
</dbReference>
<dbReference type="GO" id="GO:0009253">
    <property type="term" value="P:peptidoglycan catabolic process"/>
    <property type="evidence" value="ECO:0007669"/>
    <property type="project" value="InterPro"/>
</dbReference>